<protein>
    <submittedName>
        <fullName evidence="2">Uncharacterized protein</fullName>
    </submittedName>
</protein>
<dbReference type="GeneID" id="54324232"/>
<feature type="signal peptide" evidence="1">
    <location>
        <begin position="1"/>
        <end position="19"/>
    </location>
</feature>
<dbReference type="EMBL" id="QUQM01000002">
    <property type="protein sequence ID" value="KAA8652625.1"/>
    <property type="molecule type" value="Genomic_DNA"/>
</dbReference>
<sequence>MHFLQITALLTLLAPLGLAQGDNGILVNVNSHGTSSVYYPESGICTPIGVNQAGTVQNSARCVFYIQPGCNGQLAVFGSGVHSIYPPEDIGSVKCYE</sequence>
<keyword evidence="1" id="KW-0732">Signal</keyword>
<name>A0A5M9MZT4_9EURO</name>
<dbReference type="AlphaFoldDB" id="A0A5M9MZT4"/>
<reference evidence="2 3" key="1">
    <citation type="submission" date="2019-08" db="EMBL/GenBank/DDBJ databases">
        <title>The genome sequence of a newly discovered highly antifungal drug resistant Aspergillus species, Aspergillus tanneri NIH 1004.</title>
        <authorList>
            <person name="Mounaud S."/>
            <person name="Singh I."/>
            <person name="Joardar V."/>
            <person name="Pakala S."/>
            <person name="Pakala S."/>
            <person name="Venepally P."/>
            <person name="Chung J.K."/>
            <person name="Losada L."/>
            <person name="Nierman W.C."/>
        </authorList>
    </citation>
    <scope>NUCLEOTIDE SEQUENCE [LARGE SCALE GENOMIC DNA]</scope>
    <source>
        <strain evidence="2 3">NIH1004</strain>
    </source>
</reference>
<accession>A0A5M9MZT4</accession>
<dbReference type="Proteomes" id="UP000324241">
    <property type="component" value="Unassembled WGS sequence"/>
</dbReference>
<evidence type="ECO:0000313" key="2">
    <source>
        <dbReference type="EMBL" id="KAA8652625.1"/>
    </source>
</evidence>
<organism evidence="2 3">
    <name type="scientific">Aspergillus tanneri</name>
    <dbReference type="NCBI Taxonomy" id="1220188"/>
    <lineage>
        <taxon>Eukaryota</taxon>
        <taxon>Fungi</taxon>
        <taxon>Dikarya</taxon>
        <taxon>Ascomycota</taxon>
        <taxon>Pezizomycotina</taxon>
        <taxon>Eurotiomycetes</taxon>
        <taxon>Eurotiomycetidae</taxon>
        <taxon>Eurotiales</taxon>
        <taxon>Aspergillaceae</taxon>
        <taxon>Aspergillus</taxon>
        <taxon>Aspergillus subgen. Circumdati</taxon>
    </lineage>
</organism>
<proteinExistence type="predicted"/>
<evidence type="ECO:0000256" key="1">
    <source>
        <dbReference type="SAM" id="SignalP"/>
    </source>
</evidence>
<gene>
    <name evidence="2" type="ORF">ATNIH1004_001530</name>
</gene>
<dbReference type="RefSeq" id="XP_033431986.1">
    <property type="nucleotide sequence ID" value="XM_033566229.1"/>
</dbReference>
<feature type="chain" id="PRO_5024455640" evidence="1">
    <location>
        <begin position="20"/>
        <end position="97"/>
    </location>
</feature>
<evidence type="ECO:0000313" key="3">
    <source>
        <dbReference type="Proteomes" id="UP000324241"/>
    </source>
</evidence>
<comment type="caution">
    <text evidence="2">The sequence shown here is derived from an EMBL/GenBank/DDBJ whole genome shotgun (WGS) entry which is preliminary data.</text>
</comment>